<evidence type="ECO:0000259" key="6">
    <source>
        <dbReference type="Pfam" id="PF01979"/>
    </source>
</evidence>
<comment type="catalytic activity">
    <reaction evidence="5">
        <text>adenine + H2O + H(+) = hypoxanthine + NH4(+)</text>
        <dbReference type="Rhea" id="RHEA:23688"/>
        <dbReference type="ChEBI" id="CHEBI:15377"/>
        <dbReference type="ChEBI" id="CHEBI:15378"/>
        <dbReference type="ChEBI" id="CHEBI:16708"/>
        <dbReference type="ChEBI" id="CHEBI:17368"/>
        <dbReference type="ChEBI" id="CHEBI:28938"/>
        <dbReference type="EC" id="3.5.4.2"/>
    </reaction>
</comment>
<dbReference type="PANTHER" id="PTHR11113">
    <property type="entry name" value="N-ACETYLGLUCOSAMINE-6-PHOSPHATE DEACETYLASE"/>
    <property type="match status" value="1"/>
</dbReference>
<dbReference type="EC" id="3.5.4.2" evidence="2"/>
<dbReference type="InterPro" id="IPR032466">
    <property type="entry name" value="Metal_Hydrolase"/>
</dbReference>
<dbReference type="GO" id="GO:0000034">
    <property type="term" value="F:adenine deaminase activity"/>
    <property type="evidence" value="ECO:0007669"/>
    <property type="project" value="UniProtKB-EC"/>
</dbReference>
<evidence type="ECO:0000256" key="5">
    <source>
        <dbReference type="ARBA" id="ARBA00047720"/>
    </source>
</evidence>
<dbReference type="Gene3D" id="2.30.40.10">
    <property type="entry name" value="Urease, subunit C, domain 1"/>
    <property type="match status" value="1"/>
</dbReference>
<evidence type="ECO:0000313" key="8">
    <source>
        <dbReference type="EMBL" id="MPM18203.1"/>
    </source>
</evidence>
<evidence type="ECO:0000256" key="2">
    <source>
        <dbReference type="ARBA" id="ARBA00012782"/>
    </source>
</evidence>
<keyword evidence="4" id="KW-0464">Manganese</keyword>
<dbReference type="InterPro" id="IPR026912">
    <property type="entry name" value="Adenine_deam_C"/>
</dbReference>
<protein>
    <recommendedName>
        <fullName evidence="2">adenine deaminase</fullName>
        <ecNumber evidence="2">3.5.4.2</ecNumber>
    </recommendedName>
</protein>
<dbReference type="PANTHER" id="PTHR11113:SF2">
    <property type="entry name" value="ADENINE DEAMINASE"/>
    <property type="match status" value="1"/>
</dbReference>
<keyword evidence="3 8" id="KW-0378">Hydrolase</keyword>
<dbReference type="SUPFAM" id="SSF51338">
    <property type="entry name" value="Composite domain of metallo-dependent hydrolases"/>
    <property type="match status" value="1"/>
</dbReference>
<sequence>MKRSEMKQVYDGQRKADMVIKGGTLVNVLSCEMYLADVAIADDRIITTGDVSQYIGPKTKVLDASGKYVAPGFIDGHIHPESSNLSMRSFAKILLKHGTTSIMTDLHEIGVVCGLEGIEATLEEAKKTDLSLYFVVPSHVPFSPNMETSGGQFDASIIARALQREDAVGLSEIVAPYVVMGYPDLLEAMEMTRSLNKSLQGHLPETSGPALDTCLALGVHTDHECLHTEEALEKIRKGCHVMMREGSAARNLPDLVKIITEHHVDSTLCSIVTDDLHTIDVVDRGHLDDSLRTAISSGVEFVKAVQLVTINAARCFHLDWEIGSIAPGKRADITILDSCEQPKVTEVISKGKLVVEKGTLLVEYPIETHDPLLLKTITLPKGKIEAKDLGIAVDPKAKQAKVLGMRTLDWIPITFAQEGVLPVRDGFIQADTTQDLLLIAQVERYGKNGNIGKAFMAGFNLKKGAMASSVAHDNHNIIVLGTNLEDMALAVNQVAKLDGGQVMVVDGKVIEEISYPICGLLSDMDAEQLSERKKALIKASRDAGSTIGFPFLFLSFIGLAAIPEYAITDKGFIDVLKQAIIEPVLELVY</sequence>
<dbReference type="Pfam" id="PF01979">
    <property type="entry name" value="Amidohydro_1"/>
    <property type="match status" value="1"/>
</dbReference>
<evidence type="ECO:0000256" key="4">
    <source>
        <dbReference type="ARBA" id="ARBA00023211"/>
    </source>
</evidence>
<evidence type="ECO:0000259" key="7">
    <source>
        <dbReference type="Pfam" id="PF13382"/>
    </source>
</evidence>
<gene>
    <name evidence="8" type="primary">adeC_2</name>
    <name evidence="8" type="ORF">SDC9_64609</name>
</gene>
<dbReference type="SUPFAM" id="SSF51556">
    <property type="entry name" value="Metallo-dependent hydrolases"/>
    <property type="match status" value="1"/>
</dbReference>
<comment type="similarity">
    <text evidence="1">Belongs to the metallo-dependent hydrolases superfamily. Adenine deaminase family.</text>
</comment>
<organism evidence="8">
    <name type="scientific">bioreactor metagenome</name>
    <dbReference type="NCBI Taxonomy" id="1076179"/>
    <lineage>
        <taxon>unclassified sequences</taxon>
        <taxon>metagenomes</taxon>
        <taxon>ecological metagenomes</taxon>
    </lineage>
</organism>
<evidence type="ECO:0000256" key="3">
    <source>
        <dbReference type="ARBA" id="ARBA00022801"/>
    </source>
</evidence>
<dbReference type="GO" id="GO:0006146">
    <property type="term" value="P:adenine catabolic process"/>
    <property type="evidence" value="ECO:0007669"/>
    <property type="project" value="InterPro"/>
</dbReference>
<reference evidence="8" key="1">
    <citation type="submission" date="2019-08" db="EMBL/GenBank/DDBJ databases">
        <authorList>
            <person name="Kucharzyk K."/>
            <person name="Murdoch R.W."/>
            <person name="Higgins S."/>
            <person name="Loffler F."/>
        </authorList>
    </citation>
    <scope>NUCLEOTIDE SEQUENCE</scope>
</reference>
<feature type="domain" description="Adenine deaminase C-terminal" evidence="7">
    <location>
        <begin position="414"/>
        <end position="578"/>
    </location>
</feature>
<dbReference type="InterPro" id="IPR006680">
    <property type="entry name" value="Amidohydro-rel"/>
</dbReference>
<proteinExistence type="inferred from homology"/>
<dbReference type="InterPro" id="IPR011059">
    <property type="entry name" value="Metal-dep_hydrolase_composite"/>
</dbReference>
<feature type="domain" description="Amidohydrolase-related" evidence="6">
    <location>
        <begin position="68"/>
        <end position="354"/>
    </location>
</feature>
<dbReference type="AlphaFoldDB" id="A0A644XV77"/>
<dbReference type="InterPro" id="IPR006679">
    <property type="entry name" value="Adenine_deam"/>
</dbReference>
<comment type="caution">
    <text evidence="8">The sequence shown here is derived from an EMBL/GenBank/DDBJ whole genome shotgun (WGS) entry which is preliminary data.</text>
</comment>
<dbReference type="Gene3D" id="3.20.20.140">
    <property type="entry name" value="Metal-dependent hydrolases"/>
    <property type="match status" value="1"/>
</dbReference>
<dbReference type="Pfam" id="PF13382">
    <property type="entry name" value="Adenine_deam_C"/>
    <property type="match status" value="1"/>
</dbReference>
<accession>A0A644XV77</accession>
<name>A0A644XV77_9ZZZZ</name>
<dbReference type="EMBL" id="VSSQ01002938">
    <property type="protein sequence ID" value="MPM18203.1"/>
    <property type="molecule type" value="Genomic_DNA"/>
</dbReference>
<evidence type="ECO:0000256" key="1">
    <source>
        <dbReference type="ARBA" id="ARBA00006773"/>
    </source>
</evidence>
<dbReference type="HAMAP" id="MF_01518">
    <property type="entry name" value="Adenine_deamin"/>
    <property type="match status" value="1"/>
</dbReference>